<keyword evidence="8" id="KW-0106">Calcium</keyword>
<evidence type="ECO:0000256" key="6">
    <source>
        <dbReference type="ARBA" id="ARBA00023295"/>
    </source>
</evidence>
<dbReference type="SMART" id="SM00642">
    <property type="entry name" value="Aamy"/>
    <property type="match status" value="1"/>
</dbReference>
<evidence type="ECO:0000259" key="11">
    <source>
        <dbReference type="SMART" id="SM00642"/>
    </source>
</evidence>
<evidence type="ECO:0000256" key="3">
    <source>
        <dbReference type="ARBA" id="ARBA00022723"/>
    </source>
</evidence>
<evidence type="ECO:0000256" key="4">
    <source>
        <dbReference type="ARBA" id="ARBA00022801"/>
    </source>
</evidence>
<dbReference type="Gene3D" id="2.60.40.1180">
    <property type="entry name" value="Golgi alpha-mannosidase II"/>
    <property type="match status" value="1"/>
</dbReference>
<feature type="binding site" evidence="8">
    <location>
        <position position="234"/>
    </location>
    <ligand>
        <name>Ca(2+)</name>
        <dbReference type="ChEBI" id="CHEBI:29108"/>
        <label>2</label>
    </ligand>
</feature>
<dbReference type="Pfam" id="PF09154">
    <property type="entry name" value="Alpha-amy_C_pro"/>
    <property type="match status" value="1"/>
</dbReference>
<dbReference type="InterPro" id="IPR013776">
    <property type="entry name" value="A-amylase_thermo"/>
</dbReference>
<keyword evidence="5" id="KW-0119">Carbohydrate metabolism</keyword>
<feature type="binding site" evidence="8">
    <location>
        <position position="226"/>
    </location>
    <ligand>
        <name>Ca(2+)</name>
        <dbReference type="ChEBI" id="CHEBI:29108"/>
        <label>1</label>
    </ligand>
</feature>
<dbReference type="RefSeq" id="WP_007200667.1">
    <property type="nucleotide sequence ID" value="NZ_AKKV01000019.1"/>
</dbReference>
<dbReference type="PATRIC" id="fig|1196324.3.peg.573"/>
<keyword evidence="6 12" id="KW-0326">Glycosidase</keyword>
<dbReference type="EC" id="3.2.1.1" evidence="12"/>
<accession>I8UJV0</accession>
<dbReference type="Gene3D" id="2.40.30.140">
    <property type="match status" value="1"/>
</dbReference>
<dbReference type="NCBIfam" id="NF006972">
    <property type="entry name" value="PRK09441.1-5"/>
    <property type="match status" value="1"/>
</dbReference>
<evidence type="ECO:0000256" key="10">
    <source>
        <dbReference type="SAM" id="SignalP"/>
    </source>
</evidence>
<dbReference type="NCBIfam" id="NF006969">
    <property type="entry name" value="PRK09441.1-2"/>
    <property type="match status" value="1"/>
</dbReference>
<feature type="chain" id="PRO_5003715039" evidence="10">
    <location>
        <begin position="30"/>
        <end position="514"/>
    </location>
</feature>
<sequence>MKNTSKWMVSACALALTFALPLSSNTAQAAAKQNGTMMQYFEWYIPNDGQQWNRLKDDANHLADIGISAVWIPPAYKGTSQEDVGYGAYDLYDLGEFNQKGTVRTKYGTKEQLQAAVSALHGKGVNVYGDVVMNHKGGADRTEEVNAVEVNPDNRNQETSGEYKIKAWTGFDFDGRKGKYSDFKWGWQHFNGTDWDEEKKIKRIYKFRSTGKAWDEEVSHEFGNYDYLMYADIDYDHPDVVKEMKKWGNWYAKELNLDGFRMDAVKHIKFSFLKDWVNDVRSQSGKEMFTVAEYWQNDLGAIENYLNKTGNQSAFDVPLHYQFQAASSSNGNFDMGKLGEGTLVKSRPDKAVTFVENHDTQPGQALESSVQAWFKPQAYTYILTRDAGYPDVFYGDLYGTKGSSGREVPALQKKLEPLLKVRKELAYGKQHDYFDDHNIVGWTREGDSEHGKSGLASVITDGKGGTKKMFVGTQHAKQEWYDITGNATKTVTIDGDGNGEFSVGDGSYAVYVQK</sequence>
<proteinExistence type="inferred from homology"/>
<evidence type="ECO:0000313" key="13">
    <source>
        <dbReference type="Proteomes" id="UP000004080"/>
    </source>
</evidence>
<evidence type="ECO:0000256" key="5">
    <source>
        <dbReference type="ARBA" id="ARBA00023277"/>
    </source>
</evidence>
<evidence type="ECO:0000256" key="7">
    <source>
        <dbReference type="PIRSR" id="PIRSR001021-1"/>
    </source>
</evidence>
<comment type="caution">
    <text evidence="12">The sequence shown here is derived from an EMBL/GenBank/DDBJ whole genome shotgun (WGS) entry which is preliminary data.</text>
</comment>
<keyword evidence="3 8" id="KW-0479">Metal-binding</keyword>
<protein>
    <submittedName>
        <fullName evidence="12">Cytoplasmic alpha-amylase</fullName>
        <ecNumber evidence="12">3.2.1.1</ecNumber>
    </submittedName>
</protein>
<organism evidence="12 13">
    <name type="scientific">Fictibacillus macauensis ZFHKF-1</name>
    <dbReference type="NCBI Taxonomy" id="1196324"/>
    <lineage>
        <taxon>Bacteria</taxon>
        <taxon>Bacillati</taxon>
        <taxon>Bacillota</taxon>
        <taxon>Bacilli</taxon>
        <taxon>Bacillales</taxon>
        <taxon>Fictibacillaceae</taxon>
        <taxon>Fictibacillus</taxon>
    </lineage>
</organism>
<reference evidence="12 13" key="1">
    <citation type="journal article" date="2012" name="J. Bacteriol.">
        <title>Genome of Bacillus macauensis ZFHKF-1, a Long-Chain-Forming Bacterium.</title>
        <authorList>
            <person name="Cai L."/>
            <person name="Zhang T."/>
        </authorList>
    </citation>
    <scope>NUCLEOTIDE SEQUENCE [LARGE SCALE GENOMIC DNA]</scope>
    <source>
        <strain evidence="12 13">ZFHKF-1</strain>
    </source>
</reference>
<evidence type="ECO:0000256" key="9">
    <source>
        <dbReference type="RuleBase" id="RU003615"/>
    </source>
</evidence>
<feature type="binding site" evidence="8">
    <location>
        <position position="215"/>
    </location>
    <ligand>
        <name>Ca(2+)</name>
        <dbReference type="ChEBI" id="CHEBI:29108"/>
        <label>2</label>
    </ligand>
</feature>
<dbReference type="Gene3D" id="3.20.20.80">
    <property type="entry name" value="Glycosidases"/>
    <property type="match status" value="1"/>
</dbReference>
<dbReference type="InterPro" id="IPR006046">
    <property type="entry name" value="Alpha_amylase"/>
</dbReference>
<dbReference type="PRINTS" id="PR00110">
    <property type="entry name" value="ALPHAAMYLASE"/>
</dbReference>
<dbReference type="NCBIfam" id="NF006968">
    <property type="entry name" value="PRK09441.1-1"/>
    <property type="match status" value="1"/>
</dbReference>
<dbReference type="SUPFAM" id="SSF51011">
    <property type="entry name" value="Glycosyl hydrolase domain"/>
    <property type="match status" value="1"/>
</dbReference>
<dbReference type="STRING" id="1196324.A374_02839"/>
<keyword evidence="4 12" id="KW-0378">Hydrolase</keyword>
<dbReference type="SMR" id="I8UJV0"/>
<feature type="active site" description="Nucleophile" evidence="7">
    <location>
        <position position="263"/>
    </location>
</feature>
<dbReference type="PANTHER" id="PTHR43447">
    <property type="entry name" value="ALPHA-AMYLASE"/>
    <property type="match status" value="1"/>
</dbReference>
<dbReference type="InterPro" id="IPR013780">
    <property type="entry name" value="Glyco_hydro_b"/>
</dbReference>
<evidence type="ECO:0000256" key="2">
    <source>
        <dbReference type="ARBA" id="ARBA00008061"/>
    </source>
</evidence>
<feature type="active site" description="Proton donor" evidence="7">
    <location>
        <position position="293"/>
    </location>
</feature>
<keyword evidence="10" id="KW-0732">Signal</keyword>
<dbReference type="SUPFAM" id="SSF51445">
    <property type="entry name" value="(Trans)glycosidases"/>
    <property type="match status" value="1"/>
</dbReference>
<feature type="domain" description="Glycosyl hydrolase family 13 catalytic" evidence="11">
    <location>
        <begin position="35"/>
        <end position="422"/>
    </location>
</feature>
<keyword evidence="13" id="KW-1185">Reference proteome</keyword>
<dbReference type="Pfam" id="PF00128">
    <property type="entry name" value="Alpha-amylase"/>
    <property type="match status" value="1"/>
</dbReference>
<feature type="binding site" evidence="8">
    <location>
        <position position="461"/>
    </location>
    <ligand>
        <name>Ca(2+)</name>
        <dbReference type="ChEBI" id="CHEBI:29108"/>
        <label>3</label>
    </ligand>
</feature>
<dbReference type="CDD" id="cd11318">
    <property type="entry name" value="AmyAc_bac_fung_AmyA"/>
    <property type="match status" value="1"/>
</dbReference>
<dbReference type="GO" id="GO:0005509">
    <property type="term" value="F:calcium ion binding"/>
    <property type="evidence" value="ECO:0007669"/>
    <property type="project" value="InterPro"/>
</dbReference>
<dbReference type="PIRSF" id="PIRSF001021">
    <property type="entry name" value="Alph-amls_thrmst"/>
    <property type="match status" value="1"/>
</dbReference>
<gene>
    <name evidence="12" type="ORF">A374_02839</name>
</gene>
<feature type="binding site" evidence="8">
    <location>
        <position position="134"/>
    </location>
    <ligand>
        <name>Ca(2+)</name>
        <dbReference type="ChEBI" id="CHEBI:29108"/>
        <label>1</label>
    </ligand>
</feature>
<evidence type="ECO:0000256" key="8">
    <source>
        <dbReference type="PIRSR" id="PIRSR001021-2"/>
    </source>
</evidence>
<feature type="binding site" evidence="8">
    <location>
        <position position="213"/>
    </location>
    <ligand>
        <name>Ca(2+)</name>
        <dbReference type="ChEBI" id="CHEBI:29108"/>
        <label>2</label>
    </ligand>
</feature>
<dbReference type="InterPro" id="IPR006047">
    <property type="entry name" value="GH13_cat_dom"/>
</dbReference>
<dbReference type="eggNOG" id="COG0366">
    <property type="taxonomic scope" value="Bacteria"/>
</dbReference>
<dbReference type="GO" id="GO:0004556">
    <property type="term" value="F:alpha-amylase activity"/>
    <property type="evidence" value="ECO:0007669"/>
    <property type="project" value="UniProtKB-EC"/>
</dbReference>
<dbReference type="InterPro" id="IPR015237">
    <property type="entry name" value="Alpha-amylase_C_pro"/>
</dbReference>
<evidence type="ECO:0000313" key="12">
    <source>
        <dbReference type="EMBL" id="EIT87155.1"/>
    </source>
</evidence>
<dbReference type="AlphaFoldDB" id="I8UJV0"/>
<dbReference type="Proteomes" id="UP000004080">
    <property type="component" value="Unassembled WGS sequence"/>
</dbReference>
<dbReference type="EMBL" id="AKKV01000019">
    <property type="protein sequence ID" value="EIT87155.1"/>
    <property type="molecule type" value="Genomic_DNA"/>
</dbReference>
<name>I8UJV0_9BACL</name>
<comment type="cofactor">
    <cofactor evidence="1">
        <name>Ca(2+)</name>
        <dbReference type="ChEBI" id="CHEBI:29108"/>
    </cofactor>
</comment>
<dbReference type="GO" id="GO:0005975">
    <property type="term" value="P:carbohydrate metabolic process"/>
    <property type="evidence" value="ECO:0007669"/>
    <property type="project" value="InterPro"/>
</dbReference>
<feature type="signal peptide" evidence="10">
    <location>
        <begin position="1"/>
        <end position="29"/>
    </location>
</feature>
<feature type="binding site" evidence="8">
    <location>
        <position position="232"/>
    </location>
    <ligand>
        <name>Ca(2+)</name>
        <dbReference type="ChEBI" id="CHEBI:29108"/>
        <label>1</label>
    </ligand>
</feature>
<dbReference type="InterPro" id="IPR017853">
    <property type="entry name" value="GH"/>
</dbReference>
<evidence type="ECO:0000256" key="1">
    <source>
        <dbReference type="ARBA" id="ARBA00001913"/>
    </source>
</evidence>
<feature type="binding site" evidence="8">
    <location>
        <position position="267"/>
    </location>
    <ligand>
        <name>Ca(2+)</name>
        <dbReference type="ChEBI" id="CHEBI:29108"/>
        <label>1</label>
    </ligand>
</feature>
<comment type="similarity">
    <text evidence="2 9">Belongs to the glycosyl hydrolase 13 family.</text>
</comment>
<feature type="binding site" evidence="8">
    <location>
        <position position="331"/>
    </location>
    <ligand>
        <name>Ca(2+)</name>
        <dbReference type="ChEBI" id="CHEBI:29108"/>
        <label>3</label>
    </ligand>
</feature>